<evidence type="ECO:0000313" key="3">
    <source>
        <dbReference type="EMBL" id="RKS50543.1"/>
    </source>
</evidence>
<comment type="similarity">
    <text evidence="1">Belongs to the universal stress protein A family.</text>
</comment>
<evidence type="ECO:0000256" key="1">
    <source>
        <dbReference type="ARBA" id="ARBA00008791"/>
    </source>
</evidence>
<gene>
    <name evidence="3" type="ORF">BC962_2314</name>
</gene>
<dbReference type="EMBL" id="RBLG01000003">
    <property type="protein sequence ID" value="RKS50543.1"/>
    <property type="molecule type" value="Genomic_DNA"/>
</dbReference>
<evidence type="ECO:0000259" key="2">
    <source>
        <dbReference type="Pfam" id="PF00582"/>
    </source>
</evidence>
<feature type="domain" description="UspA" evidence="2">
    <location>
        <begin position="1"/>
        <end position="147"/>
    </location>
</feature>
<dbReference type="CDD" id="cd00293">
    <property type="entry name" value="USP-like"/>
    <property type="match status" value="1"/>
</dbReference>
<proteinExistence type="inferred from homology"/>
<dbReference type="PRINTS" id="PR01438">
    <property type="entry name" value="UNVRSLSTRESS"/>
</dbReference>
<keyword evidence="4" id="KW-1185">Reference proteome</keyword>
<dbReference type="AlphaFoldDB" id="A0A495PIN3"/>
<comment type="caution">
    <text evidence="3">The sequence shown here is derived from an EMBL/GenBank/DDBJ whole genome shotgun (WGS) entry which is preliminary data.</text>
</comment>
<dbReference type="Pfam" id="PF00582">
    <property type="entry name" value="Usp"/>
    <property type="match status" value="1"/>
</dbReference>
<dbReference type="InterPro" id="IPR006016">
    <property type="entry name" value="UspA"/>
</dbReference>
<evidence type="ECO:0000313" key="4">
    <source>
        <dbReference type="Proteomes" id="UP000276282"/>
    </source>
</evidence>
<name>A0A495PIN3_9FLAO</name>
<dbReference type="InterPro" id="IPR006015">
    <property type="entry name" value="Universal_stress_UspA"/>
</dbReference>
<dbReference type="OrthoDB" id="9788959at2"/>
<dbReference type="PANTHER" id="PTHR31964">
    <property type="entry name" value="ADENINE NUCLEOTIDE ALPHA HYDROLASES-LIKE SUPERFAMILY PROTEIN"/>
    <property type="match status" value="1"/>
</dbReference>
<dbReference type="Gene3D" id="3.40.50.12370">
    <property type="match status" value="1"/>
</dbReference>
<accession>A0A495PIN3</accession>
<protein>
    <submittedName>
        <fullName evidence="3">Nucleotide-binding universal stress UspA family protein</fullName>
    </submittedName>
</protein>
<organism evidence="3 4">
    <name type="scientific">Gillisia mitskevichiae</name>
    <dbReference type="NCBI Taxonomy" id="270921"/>
    <lineage>
        <taxon>Bacteria</taxon>
        <taxon>Pseudomonadati</taxon>
        <taxon>Bacteroidota</taxon>
        <taxon>Flavobacteriia</taxon>
        <taxon>Flavobacteriales</taxon>
        <taxon>Flavobacteriaceae</taxon>
        <taxon>Gillisia</taxon>
    </lineage>
</organism>
<dbReference type="RefSeq" id="WP_121346147.1">
    <property type="nucleotide sequence ID" value="NZ_RBLG01000003.1"/>
</dbReference>
<reference evidence="3 4" key="1">
    <citation type="submission" date="2018-10" db="EMBL/GenBank/DDBJ databases">
        <title>Genomic Encyclopedia of Archaeal and Bacterial Type Strains, Phase II (KMG-II): from individual species to whole genera.</title>
        <authorList>
            <person name="Goeker M."/>
        </authorList>
    </citation>
    <scope>NUCLEOTIDE SEQUENCE [LARGE SCALE GENOMIC DNA]</scope>
    <source>
        <strain evidence="3 4">DSM 19839</strain>
    </source>
</reference>
<sequence>MRKILIPTDFSNNAFNALKFALNLFKDDPCEFYLINAFQLYYFTTDSLLAPEPGEPAYDKAKIASKTGLEDLIEQISVMSESSIHKFQTLSAYNSILEAIEEAIEAHKIELIIMGTKGSNNQAAKLYGSSAVTVIQNIKKCPVLIIPEHTPYLHGVQKEIVLATNYKISYKLAEISYLKDIAKKYHAAIRVLYVKKHNEISDDQLYNKNLLKEYFKDITHSFHILNQANVLQGIRSFIESRESTILAVVNKKHNFLHNIFSKSILKEIGYEPKIPILILHDSRL</sequence>
<dbReference type="SUPFAM" id="SSF52402">
    <property type="entry name" value="Adenine nucleotide alpha hydrolases-like"/>
    <property type="match status" value="2"/>
</dbReference>
<dbReference type="PANTHER" id="PTHR31964:SF113">
    <property type="entry name" value="USPA DOMAIN-CONTAINING PROTEIN"/>
    <property type="match status" value="1"/>
</dbReference>
<dbReference type="Proteomes" id="UP000276282">
    <property type="component" value="Unassembled WGS sequence"/>
</dbReference>